<accession>A0A1D8NJH1</accession>
<dbReference type="Proteomes" id="UP000256601">
    <property type="component" value="Unassembled WGS sequence"/>
</dbReference>
<evidence type="ECO:0000313" key="3">
    <source>
        <dbReference type="Proteomes" id="UP000182444"/>
    </source>
</evidence>
<organism evidence="1 3">
    <name type="scientific">Yarrowia lipolytica</name>
    <name type="common">Candida lipolytica</name>
    <dbReference type="NCBI Taxonomy" id="4952"/>
    <lineage>
        <taxon>Eukaryota</taxon>
        <taxon>Fungi</taxon>
        <taxon>Dikarya</taxon>
        <taxon>Ascomycota</taxon>
        <taxon>Saccharomycotina</taxon>
        <taxon>Dipodascomycetes</taxon>
        <taxon>Dipodascales</taxon>
        <taxon>Dipodascales incertae sedis</taxon>
        <taxon>Yarrowia</taxon>
    </lineage>
</organism>
<dbReference type="RefSeq" id="XP_504257.1">
    <property type="nucleotide sequence ID" value="XM_504257.1"/>
</dbReference>
<reference evidence="1 3" key="1">
    <citation type="journal article" date="2016" name="PLoS ONE">
        <title>Sequence Assembly of Yarrowia lipolytica Strain W29/CLIB89 Shows Transposable Element Diversity.</title>
        <authorList>
            <person name="Magnan C."/>
            <person name="Yu J."/>
            <person name="Chang I."/>
            <person name="Jahn E."/>
            <person name="Kanomata Y."/>
            <person name="Wu J."/>
            <person name="Zeller M."/>
            <person name="Oakes M."/>
            <person name="Baldi P."/>
            <person name="Sandmeyer S."/>
        </authorList>
    </citation>
    <scope>NUCLEOTIDE SEQUENCE [LARGE SCALE GENOMIC DNA]</scope>
    <source>
        <strain evidence="1">CLIB89</strain>
        <strain evidence="3">CLIB89(W29)</strain>
    </source>
</reference>
<dbReference type="KEGG" id="yli:2911971"/>
<gene>
    <name evidence="2" type="ORF">B0I71DRAFT_127831</name>
    <name evidence="1" type="ORF">YALI1_E26118g</name>
</gene>
<evidence type="ECO:0000313" key="4">
    <source>
        <dbReference type="Proteomes" id="UP000256601"/>
    </source>
</evidence>
<protein>
    <submittedName>
        <fullName evidence="1">Uncharacterized protein</fullName>
    </submittedName>
</protein>
<sequence>MVSESFEVAHEARVNRLLNASSNESREALSDDILTLMIKDAAASPGPVDGPPSDPKEMAEAFLKTTKRGPLQPRHYGSRFTNVPVLLYLQLVWEEVKESMPQLDQHGLIDFSILVLAELVPEGMRQHVTRLKSDSWVALKARICTMFEREGVDTGSDFVFTNYFSNWKPIEGPLFVSCAALMSELLACPMGIPGLALQVACDHLANEKNYPQLAKDAERYIKDHVPRNKQSLETNRAFASCLGEYVGRKQRGLN</sequence>
<dbReference type="EMBL" id="KZ858954">
    <property type="protein sequence ID" value="RDW28260.1"/>
    <property type="molecule type" value="Genomic_DNA"/>
</dbReference>
<dbReference type="VEuPathDB" id="FungiDB:YALI1_E26118g"/>
<dbReference type="OrthoDB" id="4083427at2759"/>
<dbReference type="VEuPathDB" id="FungiDB:YALI0_E22132g"/>
<evidence type="ECO:0000313" key="2">
    <source>
        <dbReference type="EMBL" id="RDW28260.1"/>
    </source>
</evidence>
<reference evidence="2 4" key="2">
    <citation type="submission" date="2018-07" db="EMBL/GenBank/DDBJ databases">
        <title>Draft Genome Assemblies for Five Robust Yarrowia lipolytica Strains Exhibiting High Lipid Production and Pentose Sugar Utilization and Sugar Alcohol Secretion from Undetoxified Lignocellulosic Biomass Hydrolysates.</title>
        <authorList>
            <consortium name="DOE Joint Genome Institute"/>
            <person name="Walker C."/>
            <person name="Ryu S."/>
            <person name="Na H."/>
            <person name="Zane M."/>
            <person name="LaButti K."/>
            <person name="Lipzen A."/>
            <person name="Haridas S."/>
            <person name="Barry K."/>
            <person name="Grigoriev I.V."/>
            <person name="Quarterman J."/>
            <person name="Slininger P."/>
            <person name="Dien B."/>
            <person name="Trinh C.T."/>
        </authorList>
    </citation>
    <scope>NUCLEOTIDE SEQUENCE [LARGE SCALE GENOMIC DNA]</scope>
    <source>
        <strain evidence="2 4">YB392</strain>
    </source>
</reference>
<proteinExistence type="predicted"/>
<dbReference type="AlphaFoldDB" id="A0A1D8NJH1"/>
<dbReference type="GeneID" id="2911971"/>
<name>A0A1D8NJH1_YARLL</name>
<dbReference type="EMBL" id="CP017557">
    <property type="protein sequence ID" value="AOW05781.1"/>
    <property type="molecule type" value="Genomic_DNA"/>
</dbReference>
<dbReference type="Proteomes" id="UP000182444">
    <property type="component" value="Chromosome 1E"/>
</dbReference>
<evidence type="ECO:0000313" key="1">
    <source>
        <dbReference type="EMBL" id="AOW05781.1"/>
    </source>
</evidence>